<proteinExistence type="predicted"/>
<evidence type="ECO:0000313" key="1">
    <source>
        <dbReference type="EMBL" id="KAB7757712.1"/>
    </source>
</evidence>
<dbReference type="SUPFAM" id="SSF140453">
    <property type="entry name" value="EsxAB dimer-like"/>
    <property type="match status" value="1"/>
</dbReference>
<organism evidence="1 2">
    <name type="scientific">Mycolicibacterium phlei DSM 43239 = CCUG 21000</name>
    <dbReference type="NCBI Taxonomy" id="1226750"/>
    <lineage>
        <taxon>Bacteria</taxon>
        <taxon>Bacillati</taxon>
        <taxon>Actinomycetota</taxon>
        <taxon>Actinomycetes</taxon>
        <taxon>Mycobacteriales</taxon>
        <taxon>Mycobacteriaceae</taxon>
        <taxon>Mycolicibacterium</taxon>
    </lineage>
</organism>
<dbReference type="Proteomes" id="UP000325690">
    <property type="component" value="Unassembled WGS sequence"/>
</dbReference>
<reference evidence="1 2" key="1">
    <citation type="submission" date="2012-10" db="EMBL/GenBank/DDBJ databases">
        <title>The draft sequence of the Mycobacterium pheli genome.</title>
        <authorList>
            <person name="Pettersson B.M.F."/>
            <person name="Das S."/>
            <person name="Dasgupta S."/>
            <person name="Bhattacharya A."/>
            <person name="Kirsebom L.A."/>
        </authorList>
    </citation>
    <scope>NUCLEOTIDE SEQUENCE [LARGE SCALE GENOMIC DNA]</scope>
    <source>
        <strain evidence="1 2">CCUG 21000</strain>
    </source>
</reference>
<name>A0A5N5V705_MYCPH</name>
<sequence length="456" mass="48204">MLPSRSTLRAWNPDALAAAAAEVRAQAQAVVDSVTGIADACERMPEARAWSGQAHDAAVAMFDRGRVEASKLFDYADTVASSLCRGADTIGQARKNLLAEADSLDGGPLYVTDDWVVRIVPRYLSKDEMAERQEQARQMQETINTRLAALGDADDATAAALTAAGKDFGFVAPGPPGSLGDLMLPGAQRPENQVPDPRTPVGLAVQAAILAADQQQMIREIIESTNEYGEETKTVIKQDGSWAVTTRMDPFDWPSRMDFYQTEEFDKNGEFVARTSSWHDLSNNCSYFSITYPNNANWTTTRDPSGHVTSGFTTPDGRHRVVPVDLIDSLSLTTTSAMSGLEKHIAHGGSLPMITAESVENIGKTMKYGGPAVTAATTVFNMMMAESDKDRCIALLAGAAGGGGGWAMAEFGATLGAATGPFAIGAVPLFAFSGAAIGGMGGAALGEFIGEALCPY</sequence>
<dbReference type="InterPro" id="IPR036689">
    <property type="entry name" value="ESAT-6-like_sf"/>
</dbReference>
<evidence type="ECO:0000313" key="2">
    <source>
        <dbReference type="Proteomes" id="UP000325690"/>
    </source>
</evidence>
<dbReference type="AlphaFoldDB" id="A0A5N5V705"/>
<gene>
    <name evidence="1" type="ORF">MPHL21000_06370</name>
</gene>
<dbReference type="EMBL" id="ANBP01000006">
    <property type="protein sequence ID" value="KAB7757712.1"/>
    <property type="molecule type" value="Genomic_DNA"/>
</dbReference>
<dbReference type="GeneID" id="74301489"/>
<dbReference type="Gene3D" id="1.10.287.1060">
    <property type="entry name" value="ESAT-6-like"/>
    <property type="match status" value="1"/>
</dbReference>
<keyword evidence="2" id="KW-1185">Reference proteome</keyword>
<protein>
    <submittedName>
        <fullName evidence="1">Uncharacterized protein</fullName>
    </submittedName>
</protein>
<dbReference type="RefSeq" id="WP_061482737.1">
    <property type="nucleotide sequence ID" value="NZ_ANBO01000042.1"/>
</dbReference>
<accession>A0A5N5V705</accession>
<comment type="caution">
    <text evidence="1">The sequence shown here is derived from an EMBL/GenBank/DDBJ whole genome shotgun (WGS) entry which is preliminary data.</text>
</comment>